<dbReference type="Pfam" id="PF00005">
    <property type="entry name" value="ABC_tran"/>
    <property type="match status" value="1"/>
</dbReference>
<organism evidence="6 7">
    <name type="scientific">Mycoplasma phocoenae</name>
    <dbReference type="NCBI Taxonomy" id="754517"/>
    <lineage>
        <taxon>Bacteria</taxon>
        <taxon>Bacillati</taxon>
        <taxon>Mycoplasmatota</taxon>
        <taxon>Mollicutes</taxon>
        <taxon>Mycoplasmataceae</taxon>
        <taxon>Mycoplasma</taxon>
    </lineage>
</organism>
<dbReference type="PANTHER" id="PTHR42711">
    <property type="entry name" value="ABC TRANSPORTER ATP-BINDING PROTEIN"/>
    <property type="match status" value="1"/>
</dbReference>
<protein>
    <submittedName>
        <fullName evidence="6">ABC transporter ATP-binding protein</fullName>
    </submittedName>
</protein>
<dbReference type="InterPro" id="IPR027417">
    <property type="entry name" value="P-loop_NTPase"/>
</dbReference>
<evidence type="ECO:0000313" key="7">
    <source>
        <dbReference type="Proteomes" id="UP000501060"/>
    </source>
</evidence>
<dbReference type="InterPro" id="IPR003439">
    <property type="entry name" value="ABC_transporter-like_ATP-bd"/>
</dbReference>
<dbReference type="EMBL" id="CP051481">
    <property type="protein sequence ID" value="QJG66909.1"/>
    <property type="molecule type" value="Genomic_DNA"/>
</dbReference>
<dbReference type="Proteomes" id="UP000501060">
    <property type="component" value="Chromosome"/>
</dbReference>
<accession>A0A858U4B2</accession>
<keyword evidence="4 6" id="KW-0067">ATP-binding</keyword>
<dbReference type="InterPro" id="IPR003593">
    <property type="entry name" value="AAA+_ATPase"/>
</dbReference>
<comment type="similarity">
    <text evidence="1">Belongs to the ABC transporter superfamily.</text>
</comment>
<keyword evidence="7" id="KW-1185">Reference proteome</keyword>
<dbReference type="KEGG" id="mphe:HGG69_01035"/>
<dbReference type="InterPro" id="IPR050763">
    <property type="entry name" value="ABC_transporter_ATP-binding"/>
</dbReference>
<dbReference type="CDD" id="cd03230">
    <property type="entry name" value="ABC_DR_subfamily_A"/>
    <property type="match status" value="1"/>
</dbReference>
<evidence type="ECO:0000256" key="3">
    <source>
        <dbReference type="ARBA" id="ARBA00022741"/>
    </source>
</evidence>
<evidence type="ECO:0000259" key="5">
    <source>
        <dbReference type="PROSITE" id="PS50893"/>
    </source>
</evidence>
<evidence type="ECO:0000256" key="1">
    <source>
        <dbReference type="ARBA" id="ARBA00005417"/>
    </source>
</evidence>
<dbReference type="SUPFAM" id="SSF52540">
    <property type="entry name" value="P-loop containing nucleoside triphosphate hydrolases"/>
    <property type="match status" value="1"/>
</dbReference>
<keyword evidence="2" id="KW-0813">Transport</keyword>
<feature type="domain" description="ABC transporter" evidence="5">
    <location>
        <begin position="7"/>
        <end position="238"/>
    </location>
</feature>
<reference evidence="6 7" key="1">
    <citation type="submission" date="2020-04" db="EMBL/GenBank/DDBJ databases">
        <title>Novel Mycoplasma species detected in Phocoena phocoena (harbor porpoise) from the USA.</title>
        <authorList>
            <person name="Volokhov D.V."/>
        </authorList>
    </citation>
    <scope>NUCLEOTIDE SEQUENCE [LARGE SCALE GENOMIC DNA]</scope>
    <source>
        <strain evidence="6 7">Phocoena C-264-GEN</strain>
    </source>
</reference>
<dbReference type="SMART" id="SM00382">
    <property type="entry name" value="AAA"/>
    <property type="match status" value="1"/>
</dbReference>
<dbReference type="AlphaFoldDB" id="A0A858U4B2"/>
<gene>
    <name evidence="6" type="ORF">HGG69_01035</name>
</gene>
<sequence>MLKNNWITIKNLNKKYRKFPWQIPAHILKDFSLQIYKNDRLAIIGPNGSGKTTLVEIIAGYKSKTSGNIEYSFEYKNSPYECIAIQFQENKFIKKYKVSRIYKELVKYAKSFINEEFTEQLKNILNIDSLMNITYGSLSGGQKQRINLFFSLIYNPKVLILDEFTAGLDIQTKSLVKELLLVYLNQFETSLILVSHDANEVFSLCDRIIFINNGQITGEVKDIKTKFNNQEELEKYMLQNINTFNFKKSGN</sequence>
<name>A0A858U4B2_9MOLU</name>
<dbReference type="PANTHER" id="PTHR42711:SF5">
    <property type="entry name" value="ABC TRANSPORTER ATP-BINDING PROTEIN NATA"/>
    <property type="match status" value="1"/>
</dbReference>
<dbReference type="GO" id="GO:0016887">
    <property type="term" value="F:ATP hydrolysis activity"/>
    <property type="evidence" value="ECO:0007669"/>
    <property type="project" value="InterPro"/>
</dbReference>
<evidence type="ECO:0000256" key="4">
    <source>
        <dbReference type="ARBA" id="ARBA00022840"/>
    </source>
</evidence>
<dbReference type="Gene3D" id="3.40.50.300">
    <property type="entry name" value="P-loop containing nucleotide triphosphate hydrolases"/>
    <property type="match status" value="1"/>
</dbReference>
<dbReference type="GO" id="GO:0005524">
    <property type="term" value="F:ATP binding"/>
    <property type="evidence" value="ECO:0007669"/>
    <property type="project" value="UniProtKB-KW"/>
</dbReference>
<dbReference type="PROSITE" id="PS50893">
    <property type="entry name" value="ABC_TRANSPORTER_2"/>
    <property type="match status" value="1"/>
</dbReference>
<proteinExistence type="inferred from homology"/>
<evidence type="ECO:0000313" key="6">
    <source>
        <dbReference type="EMBL" id="QJG66909.1"/>
    </source>
</evidence>
<keyword evidence="3" id="KW-0547">Nucleotide-binding</keyword>
<evidence type="ECO:0000256" key="2">
    <source>
        <dbReference type="ARBA" id="ARBA00022448"/>
    </source>
</evidence>